<reference evidence="3" key="1">
    <citation type="submission" date="2021-01" db="EMBL/GenBank/DDBJ databases">
        <title>Genomic Encyclopedia of Type Strains, Phase IV (KMG-IV): sequencing the most valuable type-strain genomes for metagenomic binning, comparative biology and taxonomic classification.</title>
        <authorList>
            <person name="Goeker M."/>
        </authorList>
    </citation>
    <scope>NUCLEOTIDE SEQUENCE</scope>
    <source>
        <strain evidence="3">DSM 25523</strain>
    </source>
</reference>
<sequence>MQREDALELIQRDLDHDLNMLEQQRLAVLLQREPELQLIYDRLKSVSDQLTQLPPVTPKISIVDAILPKLEAERRQSFGSQAAANEPEVARLAVKQRADRPSKPKKMPVWLAKLGSGVAAACLLIGVVLYGISANQDLRNGSHPGNQPSKVVDAPSQPVEQPQLPEPETKEPTPKETPQTEQSPIKPQTKTAEGEKQSVPAATPKQEVITELPSNGTLPRKEVPETNRRDFPTGSKDNPLATPQRYGNEQQYGTAGVRQKPAGVEKKRSGNGPEQKNENQDQGKEANKATGNKNNLGNNGRHNGKWEDPPGKAIGREKRD</sequence>
<accession>A0A938XT09</accession>
<dbReference type="AlphaFoldDB" id="A0A938XT09"/>
<keyword evidence="2" id="KW-0472">Membrane</keyword>
<feature type="compositionally biased region" description="Basic and acidic residues" evidence="1">
    <location>
        <begin position="275"/>
        <end position="287"/>
    </location>
</feature>
<dbReference type="RefSeq" id="WP_204517623.1">
    <property type="nucleotide sequence ID" value="NZ_BAABIN010000007.1"/>
</dbReference>
<feature type="compositionally biased region" description="Basic and acidic residues" evidence="1">
    <location>
        <begin position="304"/>
        <end position="320"/>
    </location>
</feature>
<feature type="transmembrane region" description="Helical" evidence="2">
    <location>
        <begin position="110"/>
        <end position="132"/>
    </location>
</feature>
<feature type="compositionally biased region" description="Low complexity" evidence="1">
    <location>
        <begin position="288"/>
        <end position="301"/>
    </location>
</feature>
<evidence type="ECO:0000256" key="2">
    <source>
        <dbReference type="SAM" id="Phobius"/>
    </source>
</evidence>
<comment type="caution">
    <text evidence="3">The sequence shown here is derived from an EMBL/GenBank/DDBJ whole genome shotgun (WGS) entry which is preliminary data.</text>
</comment>
<dbReference type="Proteomes" id="UP000717624">
    <property type="component" value="Unassembled WGS sequence"/>
</dbReference>
<keyword evidence="2" id="KW-1133">Transmembrane helix</keyword>
<protein>
    <submittedName>
        <fullName evidence="3">Uncharacterized protein</fullName>
    </submittedName>
</protein>
<evidence type="ECO:0000313" key="3">
    <source>
        <dbReference type="EMBL" id="MBM7589898.1"/>
    </source>
</evidence>
<gene>
    <name evidence="3" type="ORF">JOD01_001499</name>
</gene>
<evidence type="ECO:0000313" key="4">
    <source>
        <dbReference type="Proteomes" id="UP000717624"/>
    </source>
</evidence>
<dbReference type="EMBL" id="JAFBEB010000004">
    <property type="protein sequence ID" value="MBM7589898.1"/>
    <property type="molecule type" value="Genomic_DNA"/>
</dbReference>
<proteinExistence type="predicted"/>
<organism evidence="3 4">
    <name type="scientific">Brevibacillus fulvus</name>
    <dbReference type="NCBI Taxonomy" id="1125967"/>
    <lineage>
        <taxon>Bacteria</taxon>
        <taxon>Bacillati</taxon>
        <taxon>Bacillota</taxon>
        <taxon>Bacilli</taxon>
        <taxon>Bacillales</taxon>
        <taxon>Paenibacillaceae</taxon>
        <taxon>Brevibacillus</taxon>
    </lineage>
</organism>
<evidence type="ECO:0000256" key="1">
    <source>
        <dbReference type="SAM" id="MobiDB-lite"/>
    </source>
</evidence>
<name>A0A938XT09_9BACL</name>
<keyword evidence="4" id="KW-1185">Reference proteome</keyword>
<keyword evidence="2" id="KW-0812">Transmembrane</keyword>
<feature type="region of interest" description="Disordered" evidence="1">
    <location>
        <begin position="78"/>
        <end position="105"/>
    </location>
</feature>
<feature type="compositionally biased region" description="Polar residues" evidence="1">
    <location>
        <begin position="140"/>
        <end position="149"/>
    </location>
</feature>
<feature type="compositionally biased region" description="Basic and acidic residues" evidence="1">
    <location>
        <begin position="219"/>
        <end position="231"/>
    </location>
</feature>
<feature type="region of interest" description="Disordered" evidence="1">
    <location>
        <begin position="140"/>
        <end position="320"/>
    </location>
</feature>